<keyword evidence="5" id="KW-1185">Reference proteome</keyword>
<evidence type="ECO:0000313" key="4">
    <source>
        <dbReference type="EMBL" id="RQW61902.1"/>
    </source>
</evidence>
<dbReference type="GO" id="GO:0005829">
    <property type="term" value="C:cytosol"/>
    <property type="evidence" value="ECO:0007669"/>
    <property type="project" value="TreeGrafter"/>
</dbReference>
<dbReference type="AlphaFoldDB" id="A0A3N9TY90"/>
<dbReference type="Pfam" id="PF05378">
    <property type="entry name" value="Hydant_A_N"/>
    <property type="match status" value="1"/>
</dbReference>
<dbReference type="Proteomes" id="UP000281112">
    <property type="component" value="Unassembled WGS sequence"/>
</dbReference>
<name>A0A3N9TY90_9VIBR</name>
<dbReference type="InterPro" id="IPR008040">
    <property type="entry name" value="Hydant_A_N"/>
</dbReference>
<sequence length="705" mass="75903">MNQTTLTPPFTISVDTGGTFTDLILADQNRVIGLYKSSSTPDDLFNGISASIELAAIENGMTLSELLEDTKVFVYSTTRSTNAVLEGKVAKTAFITTQGFRDVLLYREGGKEDPYNLSTPYPTPYIPRRLTFEVQERVLADGSVAVELDEDSVRSVLQRLKELEVEAIAVCLTFSIANSSHEVRIGEMIEQELPGVAYSLSHQVNNVVREYRRASSTAIDASIKPLMKEHLQSLERRFREAGFKGDPLMVTHVSGGVMSLEQMADKPIQTIDSGPALAPVAGAQYGLAEPLAQGKNIIVVDTGGTSYDVSLTHDGQIAYSREKWLGPEWSGHMTGLPAVDTRSLGAGGGSIAYIDDGGLVCVGPISAGATPGPACYGRGGKEPTVTDAALVLGYLDPSNFLGGRMTLDLEAAREAFRTRLAEPLGISIEESAEAVLRITSEDMRGFTTDMTISQGIDPRDCVMVAGGGAAGMNIVRIAQDLGVEHIIIPRLASGLSAVGGQCTDISATVSAGKYMTTGDFDGEQANEVVQGLNNQLQEFFDDVKNDGTRTRNLVIEARYDQQLSEIDVDLGDTPNFCSADALEMLHSKFDEAHLKYFSVNQPGAPVEIVSWRAEGKVIRSKPSLAMPLSDSQVNAIEPTYRDMFFNDTLIKGAVYRVEKLPSDVTIKGPAVIEEPTTTIVVPPGAVALTRSTHYLISIDQGNKEQ</sequence>
<feature type="domain" description="Acetophenone carboxylase-like C-terminal" evidence="3">
    <location>
        <begin position="536"/>
        <end position="687"/>
    </location>
</feature>
<reference evidence="4 5" key="1">
    <citation type="submission" date="2018-11" db="EMBL/GenBank/DDBJ databases">
        <title>Vibrio LJC006 sp. nov., isolated from seawater during the bloom of the enteromorpha.</title>
        <authorList>
            <person name="Liang J."/>
        </authorList>
    </citation>
    <scope>NUCLEOTIDE SEQUENCE [LARGE SCALE GENOMIC DNA]</scope>
    <source>
        <strain evidence="4 5">LJC006</strain>
    </source>
</reference>
<evidence type="ECO:0000259" key="2">
    <source>
        <dbReference type="Pfam" id="PF05378"/>
    </source>
</evidence>
<dbReference type="GO" id="GO:0006749">
    <property type="term" value="P:glutathione metabolic process"/>
    <property type="evidence" value="ECO:0007669"/>
    <property type="project" value="TreeGrafter"/>
</dbReference>
<gene>
    <name evidence="4" type="ORF">EES38_17495</name>
</gene>
<organism evidence="4 5">
    <name type="scientific">Vibrio viridaestus</name>
    <dbReference type="NCBI Taxonomy" id="2487322"/>
    <lineage>
        <taxon>Bacteria</taxon>
        <taxon>Pseudomonadati</taxon>
        <taxon>Pseudomonadota</taxon>
        <taxon>Gammaproteobacteria</taxon>
        <taxon>Vibrionales</taxon>
        <taxon>Vibrionaceae</taxon>
        <taxon>Vibrio</taxon>
    </lineage>
</organism>
<dbReference type="OrthoDB" id="9768323at2"/>
<evidence type="ECO:0000313" key="5">
    <source>
        <dbReference type="Proteomes" id="UP000281112"/>
    </source>
</evidence>
<protein>
    <submittedName>
        <fullName evidence="4">Hydantoinase/oxoprolinase family protein</fullName>
    </submittedName>
</protein>
<accession>A0A3N9TY90</accession>
<dbReference type="Pfam" id="PF19278">
    <property type="entry name" value="Hydant_A_C"/>
    <property type="match status" value="1"/>
</dbReference>
<dbReference type="PANTHER" id="PTHR11365">
    <property type="entry name" value="5-OXOPROLINASE RELATED"/>
    <property type="match status" value="1"/>
</dbReference>
<dbReference type="EMBL" id="RJVQ01000009">
    <property type="protein sequence ID" value="RQW61902.1"/>
    <property type="molecule type" value="Genomic_DNA"/>
</dbReference>
<dbReference type="PANTHER" id="PTHR11365:SF23">
    <property type="entry name" value="HYPOTHETICAL 5-OXOPROLINASE (EUROFUNG)-RELATED"/>
    <property type="match status" value="1"/>
</dbReference>
<dbReference type="InterPro" id="IPR049517">
    <property type="entry name" value="ACX-like_C"/>
</dbReference>
<proteinExistence type="predicted"/>
<dbReference type="InterPro" id="IPR002821">
    <property type="entry name" value="Hydantoinase_A"/>
</dbReference>
<feature type="domain" description="Hydantoinase/oxoprolinase N-terminal" evidence="2">
    <location>
        <begin position="12"/>
        <end position="192"/>
    </location>
</feature>
<evidence type="ECO:0000259" key="1">
    <source>
        <dbReference type="Pfam" id="PF01968"/>
    </source>
</evidence>
<dbReference type="Pfam" id="PF01968">
    <property type="entry name" value="Hydantoinase_A"/>
    <property type="match status" value="1"/>
</dbReference>
<dbReference type="InterPro" id="IPR045079">
    <property type="entry name" value="Oxoprolinase-like"/>
</dbReference>
<dbReference type="GO" id="GO:0017168">
    <property type="term" value="F:5-oxoprolinase (ATP-hydrolyzing) activity"/>
    <property type="evidence" value="ECO:0007669"/>
    <property type="project" value="TreeGrafter"/>
</dbReference>
<dbReference type="RefSeq" id="WP_124938500.1">
    <property type="nucleotide sequence ID" value="NZ_RJVQ01000009.1"/>
</dbReference>
<comment type="caution">
    <text evidence="4">The sequence shown here is derived from an EMBL/GenBank/DDBJ whole genome shotgun (WGS) entry which is preliminary data.</text>
</comment>
<evidence type="ECO:0000259" key="3">
    <source>
        <dbReference type="Pfam" id="PF19278"/>
    </source>
</evidence>
<feature type="domain" description="Hydantoinase A/oxoprolinase" evidence="1">
    <location>
        <begin position="213"/>
        <end position="507"/>
    </location>
</feature>